<protein>
    <submittedName>
        <fullName evidence="1">46229_t:CDS:1</fullName>
    </submittedName>
</protein>
<gene>
    <name evidence="1" type="ORF">GMARGA_LOCUS22490</name>
</gene>
<reference evidence="1 2" key="1">
    <citation type="submission" date="2021-06" db="EMBL/GenBank/DDBJ databases">
        <authorList>
            <person name="Kallberg Y."/>
            <person name="Tangrot J."/>
            <person name="Rosling A."/>
        </authorList>
    </citation>
    <scope>NUCLEOTIDE SEQUENCE [LARGE SCALE GENOMIC DNA]</scope>
    <source>
        <strain evidence="1 2">120-4 pot B 10/14</strain>
    </source>
</reference>
<evidence type="ECO:0000313" key="2">
    <source>
        <dbReference type="Proteomes" id="UP000789901"/>
    </source>
</evidence>
<proteinExistence type="predicted"/>
<evidence type="ECO:0000313" key="1">
    <source>
        <dbReference type="EMBL" id="CAG8797882.1"/>
    </source>
</evidence>
<accession>A0ABN7VUW2</accession>
<dbReference type="EMBL" id="CAJVQB010021737">
    <property type="protein sequence ID" value="CAG8797882.1"/>
    <property type="molecule type" value="Genomic_DNA"/>
</dbReference>
<comment type="caution">
    <text evidence="1">The sequence shown here is derived from an EMBL/GenBank/DDBJ whole genome shotgun (WGS) entry which is preliminary data.</text>
</comment>
<dbReference type="Proteomes" id="UP000789901">
    <property type="component" value="Unassembled WGS sequence"/>
</dbReference>
<keyword evidence="2" id="KW-1185">Reference proteome</keyword>
<name>A0ABN7VUW2_GIGMA</name>
<organism evidence="1 2">
    <name type="scientific">Gigaspora margarita</name>
    <dbReference type="NCBI Taxonomy" id="4874"/>
    <lineage>
        <taxon>Eukaryota</taxon>
        <taxon>Fungi</taxon>
        <taxon>Fungi incertae sedis</taxon>
        <taxon>Mucoromycota</taxon>
        <taxon>Glomeromycotina</taxon>
        <taxon>Glomeromycetes</taxon>
        <taxon>Diversisporales</taxon>
        <taxon>Gigasporaceae</taxon>
        <taxon>Gigaspora</taxon>
    </lineage>
</organism>
<sequence length="129" mass="14882">EIRETKLEEEKDEIVPDYMKPETRLATDFYKINSQNVWSEAVNMDTTNQKEAIVNTATNIEQATSSSASSSLTIEQELHDKLMMDDPFSKQHLEKDTSTRSSDIVMKTTENEAEFTIVINKKKKKVKYE</sequence>
<feature type="non-terminal residue" evidence="1">
    <location>
        <position position="1"/>
    </location>
</feature>